<proteinExistence type="inferred from homology"/>
<keyword evidence="2 7" id="KW-0813">Transport</keyword>
<feature type="transmembrane region" description="Helical" evidence="7">
    <location>
        <begin position="277"/>
        <end position="295"/>
    </location>
</feature>
<dbReference type="Pfam" id="PF00528">
    <property type="entry name" value="BPD_transp_1"/>
    <property type="match status" value="1"/>
</dbReference>
<dbReference type="KEGG" id="ahm:TL08_03910"/>
<feature type="region of interest" description="Disordered" evidence="8">
    <location>
        <begin position="1"/>
        <end position="36"/>
    </location>
</feature>
<protein>
    <submittedName>
        <fullName evidence="10">Carbohydrate ABC transporter membrane protein 2, CUT1 family</fullName>
    </submittedName>
</protein>
<dbReference type="PANTHER" id="PTHR43744">
    <property type="entry name" value="ABC TRANSPORTER PERMEASE PROTEIN MG189-RELATED-RELATED"/>
    <property type="match status" value="1"/>
</dbReference>
<keyword evidence="6 7" id="KW-0472">Membrane</keyword>
<feature type="transmembrane region" description="Helical" evidence="7">
    <location>
        <begin position="174"/>
        <end position="195"/>
    </location>
</feature>
<dbReference type="GO" id="GO:0055085">
    <property type="term" value="P:transmembrane transport"/>
    <property type="evidence" value="ECO:0007669"/>
    <property type="project" value="InterPro"/>
</dbReference>
<evidence type="ECO:0000313" key="11">
    <source>
        <dbReference type="Proteomes" id="UP000095210"/>
    </source>
</evidence>
<accession>A0AAC9HLQ8</accession>
<dbReference type="GO" id="GO:0005886">
    <property type="term" value="C:plasma membrane"/>
    <property type="evidence" value="ECO:0007669"/>
    <property type="project" value="UniProtKB-SubCell"/>
</dbReference>
<comment type="subcellular location">
    <subcellularLocation>
        <location evidence="1 7">Cell membrane</location>
        <topology evidence="1 7">Multi-pass membrane protein</topology>
    </subcellularLocation>
</comment>
<feature type="transmembrane region" description="Helical" evidence="7">
    <location>
        <begin position="42"/>
        <end position="67"/>
    </location>
</feature>
<evidence type="ECO:0000256" key="6">
    <source>
        <dbReference type="ARBA" id="ARBA00023136"/>
    </source>
</evidence>
<dbReference type="PANTHER" id="PTHR43744:SF12">
    <property type="entry name" value="ABC TRANSPORTER PERMEASE PROTEIN MG189-RELATED"/>
    <property type="match status" value="1"/>
</dbReference>
<evidence type="ECO:0000256" key="8">
    <source>
        <dbReference type="SAM" id="MobiDB-lite"/>
    </source>
</evidence>
<dbReference type="InterPro" id="IPR035906">
    <property type="entry name" value="MetI-like_sf"/>
</dbReference>
<keyword evidence="4 7" id="KW-0812">Transmembrane</keyword>
<dbReference type="Gene3D" id="1.10.3720.10">
    <property type="entry name" value="MetI-like"/>
    <property type="match status" value="1"/>
</dbReference>
<evidence type="ECO:0000256" key="1">
    <source>
        <dbReference type="ARBA" id="ARBA00004651"/>
    </source>
</evidence>
<feature type="domain" description="ABC transmembrane type-1" evidence="9">
    <location>
        <begin position="106"/>
        <end position="295"/>
    </location>
</feature>
<evidence type="ECO:0000256" key="4">
    <source>
        <dbReference type="ARBA" id="ARBA00022692"/>
    </source>
</evidence>
<dbReference type="RefSeq" id="WP_084642497.1">
    <property type="nucleotide sequence ID" value="NZ_CP014859.1"/>
</dbReference>
<reference evidence="11" key="1">
    <citation type="submission" date="2016-03" db="EMBL/GenBank/DDBJ databases">
        <title>Complete genome sequence of the type strain Actinoalloteichus hymeniacidonis DSM 45092.</title>
        <authorList>
            <person name="Schaffert L."/>
            <person name="Albersmeier A."/>
            <person name="Winkler A."/>
            <person name="Kalinowski J."/>
            <person name="Zotchev S."/>
            <person name="Ruckert C."/>
        </authorList>
    </citation>
    <scope>NUCLEOTIDE SEQUENCE [LARGE SCALE GENOMIC DNA]</scope>
    <source>
        <strain evidence="11">HPA177(T) (DSM 45092(T))</strain>
    </source>
</reference>
<comment type="similarity">
    <text evidence="7">Belongs to the binding-protein-dependent transport system permease family.</text>
</comment>
<dbReference type="EMBL" id="CP014859">
    <property type="protein sequence ID" value="AOS61612.1"/>
    <property type="molecule type" value="Genomic_DNA"/>
</dbReference>
<dbReference type="SUPFAM" id="SSF161098">
    <property type="entry name" value="MetI-like"/>
    <property type="match status" value="1"/>
</dbReference>
<gene>
    <name evidence="10" type="ORF">TL08_03910</name>
</gene>
<keyword evidence="11" id="KW-1185">Reference proteome</keyword>
<dbReference type="AlphaFoldDB" id="A0AAC9HLQ8"/>
<name>A0AAC9HLQ8_9PSEU</name>
<evidence type="ECO:0000256" key="5">
    <source>
        <dbReference type="ARBA" id="ARBA00022989"/>
    </source>
</evidence>
<evidence type="ECO:0000259" key="9">
    <source>
        <dbReference type="PROSITE" id="PS50928"/>
    </source>
</evidence>
<evidence type="ECO:0000256" key="2">
    <source>
        <dbReference type="ARBA" id="ARBA00022448"/>
    </source>
</evidence>
<dbReference type="PROSITE" id="PS50928">
    <property type="entry name" value="ABC_TM1"/>
    <property type="match status" value="1"/>
</dbReference>
<dbReference type="CDD" id="cd06261">
    <property type="entry name" value="TM_PBP2"/>
    <property type="match status" value="1"/>
</dbReference>
<evidence type="ECO:0000256" key="7">
    <source>
        <dbReference type="RuleBase" id="RU363032"/>
    </source>
</evidence>
<feature type="transmembrane region" description="Helical" evidence="7">
    <location>
        <begin position="102"/>
        <end position="129"/>
    </location>
</feature>
<dbReference type="InterPro" id="IPR000515">
    <property type="entry name" value="MetI-like"/>
</dbReference>
<evidence type="ECO:0000313" key="10">
    <source>
        <dbReference type="EMBL" id="AOS61612.1"/>
    </source>
</evidence>
<evidence type="ECO:0000256" key="3">
    <source>
        <dbReference type="ARBA" id="ARBA00022475"/>
    </source>
</evidence>
<keyword evidence="3" id="KW-1003">Cell membrane</keyword>
<feature type="transmembrane region" description="Helical" evidence="7">
    <location>
        <begin position="216"/>
        <end position="238"/>
    </location>
</feature>
<dbReference type="Proteomes" id="UP000095210">
    <property type="component" value="Chromosome"/>
</dbReference>
<sequence>MTADALTLDKPDPAEPSGGGRVPPGSNRPTGRGRGRRRRISISTVVLFAVTAVLAAFWLLPLAWAVLTSFKPEGETTAIPLQWFPTEWTLDAYRSVIGNSDIGLWMFNSIVTAVITTILVVLVSSMAAYGFARTTFPGRRILLALTIIGIMVPPQVLIVPLFAEMVALGLVDTYWGIILPQVVAPAMVFILVKFFQALPTELEEAAHMDGASRWRIYWQIVMPLSRPVLAAVSIFTFISTWNNFLWPFIVTTDPNAMTLPVGLVAVQGGYGLRFAEIMAAAVLAALPLLIIFVLFQRQVVRGIAHTGLSGQ</sequence>
<keyword evidence="5 7" id="KW-1133">Transmembrane helix</keyword>
<feature type="transmembrane region" description="Helical" evidence="7">
    <location>
        <begin position="141"/>
        <end position="162"/>
    </location>
</feature>
<organism evidence="10 11">
    <name type="scientific">Actinoalloteichus hymeniacidonis</name>
    <dbReference type="NCBI Taxonomy" id="340345"/>
    <lineage>
        <taxon>Bacteria</taxon>
        <taxon>Bacillati</taxon>
        <taxon>Actinomycetota</taxon>
        <taxon>Actinomycetes</taxon>
        <taxon>Pseudonocardiales</taxon>
        <taxon>Pseudonocardiaceae</taxon>
        <taxon>Actinoalloteichus</taxon>
    </lineage>
</organism>